<dbReference type="RefSeq" id="WP_201858750.1">
    <property type="nucleotide sequence ID" value="NZ_JAERRG010000088.1"/>
</dbReference>
<keyword evidence="2" id="KW-1185">Reference proteome</keyword>
<accession>A0ABS1Q8L1</accession>
<evidence type="ECO:0000313" key="2">
    <source>
        <dbReference type="Proteomes" id="UP000621510"/>
    </source>
</evidence>
<reference evidence="1 2" key="1">
    <citation type="submission" date="2021-01" db="EMBL/GenBank/DDBJ databases">
        <title>WGS of actinomycetes isolated from Thailand.</title>
        <authorList>
            <person name="Thawai C."/>
        </authorList>
    </citation>
    <scope>NUCLEOTIDE SEQUENCE [LARGE SCALE GENOMIC DNA]</scope>
    <source>
        <strain evidence="1 2">CA3R110</strain>
    </source>
</reference>
<proteinExistence type="predicted"/>
<sequence>MALCAHVERIYEDEKVVRYQYENSTGERRTLFLDKTTEQLSPESGAEDTLYRAIAMKLASLWVRDGAPPTHFIVQP</sequence>
<evidence type="ECO:0000313" key="1">
    <source>
        <dbReference type="EMBL" id="MBL1121009.1"/>
    </source>
</evidence>
<gene>
    <name evidence="1" type="ORF">JK364_53600</name>
</gene>
<dbReference type="EMBL" id="JAERRG010000088">
    <property type="protein sequence ID" value="MBL1121009.1"/>
    <property type="molecule type" value="Genomic_DNA"/>
</dbReference>
<organism evidence="1 2">
    <name type="scientific">Streptomyces endocoffeicus</name>
    <dbReference type="NCBI Taxonomy" id="2898945"/>
    <lineage>
        <taxon>Bacteria</taxon>
        <taxon>Bacillati</taxon>
        <taxon>Actinomycetota</taxon>
        <taxon>Actinomycetes</taxon>
        <taxon>Kitasatosporales</taxon>
        <taxon>Streptomycetaceae</taxon>
        <taxon>Streptomyces</taxon>
    </lineage>
</organism>
<protein>
    <submittedName>
        <fullName evidence="1">Uncharacterized protein</fullName>
    </submittedName>
</protein>
<dbReference type="Proteomes" id="UP000621510">
    <property type="component" value="Unassembled WGS sequence"/>
</dbReference>
<comment type="caution">
    <text evidence="1">The sequence shown here is derived from an EMBL/GenBank/DDBJ whole genome shotgun (WGS) entry which is preliminary data.</text>
</comment>
<name>A0ABS1Q8L1_9ACTN</name>